<dbReference type="EMBL" id="HG001992">
    <property type="protein sequence ID" value="CDF39056.1"/>
    <property type="molecule type" value="Genomic_DNA"/>
</dbReference>
<dbReference type="Proteomes" id="UP000012073">
    <property type="component" value="Unassembled WGS sequence"/>
</dbReference>
<name>R7QNL5_CHOCR</name>
<dbReference type="RefSeq" id="XP_005718967.1">
    <property type="nucleotide sequence ID" value="XM_005718910.1"/>
</dbReference>
<sequence>MFKLAFQRQSASNLKKCSSISHNPRSRAMCPHLNAESYAEECDVVSLTMHPSWALLADS</sequence>
<protein>
    <submittedName>
        <fullName evidence="1">Uncharacterized protein</fullName>
    </submittedName>
</protein>
<dbReference type="KEGG" id="ccp:CHC_T00006542001"/>
<gene>
    <name evidence="1" type="ORF">CHC_T00006542001</name>
</gene>
<reference evidence="2" key="1">
    <citation type="journal article" date="2013" name="Proc. Natl. Acad. Sci. U.S.A.">
        <title>Genome structure and metabolic features in the red seaweed Chondrus crispus shed light on evolution of the Archaeplastida.</title>
        <authorList>
            <person name="Collen J."/>
            <person name="Porcel B."/>
            <person name="Carre W."/>
            <person name="Ball S.G."/>
            <person name="Chaparro C."/>
            <person name="Tonon T."/>
            <person name="Barbeyron T."/>
            <person name="Michel G."/>
            <person name="Noel B."/>
            <person name="Valentin K."/>
            <person name="Elias M."/>
            <person name="Artiguenave F."/>
            <person name="Arun A."/>
            <person name="Aury J.M."/>
            <person name="Barbosa-Neto J.F."/>
            <person name="Bothwell J.H."/>
            <person name="Bouget F.Y."/>
            <person name="Brillet L."/>
            <person name="Cabello-Hurtado F."/>
            <person name="Capella-Gutierrez S."/>
            <person name="Charrier B."/>
            <person name="Cladiere L."/>
            <person name="Cock J.M."/>
            <person name="Coelho S.M."/>
            <person name="Colleoni C."/>
            <person name="Czjzek M."/>
            <person name="Da Silva C."/>
            <person name="Delage L."/>
            <person name="Denoeud F."/>
            <person name="Deschamps P."/>
            <person name="Dittami S.M."/>
            <person name="Gabaldon T."/>
            <person name="Gachon C.M."/>
            <person name="Groisillier A."/>
            <person name="Herve C."/>
            <person name="Jabbari K."/>
            <person name="Katinka M."/>
            <person name="Kloareg B."/>
            <person name="Kowalczyk N."/>
            <person name="Labadie K."/>
            <person name="Leblanc C."/>
            <person name="Lopez P.J."/>
            <person name="McLachlan D.H."/>
            <person name="Meslet-Cladiere L."/>
            <person name="Moustafa A."/>
            <person name="Nehr Z."/>
            <person name="Nyvall Collen P."/>
            <person name="Panaud O."/>
            <person name="Partensky F."/>
            <person name="Poulain J."/>
            <person name="Rensing S.A."/>
            <person name="Rousvoal S."/>
            <person name="Samson G."/>
            <person name="Symeonidi A."/>
            <person name="Weissenbach J."/>
            <person name="Zambounis A."/>
            <person name="Wincker P."/>
            <person name="Boyen C."/>
        </authorList>
    </citation>
    <scope>NUCLEOTIDE SEQUENCE [LARGE SCALE GENOMIC DNA]</scope>
    <source>
        <strain evidence="2">cv. Stackhouse</strain>
    </source>
</reference>
<organism evidence="1 2">
    <name type="scientific">Chondrus crispus</name>
    <name type="common">Carrageen Irish moss</name>
    <name type="synonym">Polymorpha crispa</name>
    <dbReference type="NCBI Taxonomy" id="2769"/>
    <lineage>
        <taxon>Eukaryota</taxon>
        <taxon>Rhodophyta</taxon>
        <taxon>Florideophyceae</taxon>
        <taxon>Rhodymeniophycidae</taxon>
        <taxon>Gigartinales</taxon>
        <taxon>Gigartinaceae</taxon>
        <taxon>Chondrus</taxon>
    </lineage>
</organism>
<proteinExistence type="predicted"/>
<dbReference type="AlphaFoldDB" id="R7QNL5"/>
<evidence type="ECO:0000313" key="1">
    <source>
        <dbReference type="EMBL" id="CDF39056.1"/>
    </source>
</evidence>
<dbReference type="Gramene" id="CDF39056">
    <property type="protein sequence ID" value="CDF39056"/>
    <property type="gene ID" value="CHC_T00006542001"/>
</dbReference>
<keyword evidence="2" id="KW-1185">Reference proteome</keyword>
<accession>R7QNL5</accession>
<dbReference type="GeneID" id="17326685"/>
<evidence type="ECO:0000313" key="2">
    <source>
        <dbReference type="Proteomes" id="UP000012073"/>
    </source>
</evidence>